<evidence type="ECO:0000256" key="3">
    <source>
        <dbReference type="ARBA" id="ARBA00022448"/>
    </source>
</evidence>
<feature type="transmembrane region" description="Helical" evidence="8">
    <location>
        <begin position="145"/>
        <end position="164"/>
    </location>
</feature>
<dbReference type="InterPro" id="IPR003706">
    <property type="entry name" value="CstA_N"/>
</dbReference>
<keyword evidence="7 8" id="KW-0472">Membrane</keyword>
<name>A0A447GBN4_9MYCO</name>
<keyword evidence="11" id="KW-1185">Reference proteome</keyword>
<dbReference type="PANTHER" id="PTHR30252">
    <property type="entry name" value="INNER MEMBRANE PEPTIDE TRANSPORTER"/>
    <property type="match status" value="1"/>
</dbReference>
<sequence length="742" mass="78736">MAQPSGSVSYIRTDADLPPVAIVDRSPITLRHRILFAVVALIGAIAWAIIAVIRGETVNAVWLVVAAGCTYVIAFRFYARLVEMKIVQPRDDHATPAEFLEDGMDYVPTDRRVVFGHHFAAIAGAGPLVGPVLATQMGYLPCTMWIVLGAVFAGCVHDYLVLWISTRRRGRSLGQMVRDELSATAGAAALIGIPAIITIVIAVLALVVVRALAQSPWGVFSIAMTIPIAVFMGFYLRFLRPGRVAEVSLIGVALLLLAVVSGGWVAETSWGESWFSLSPVALSWLLIIYGFAASVLPVWLLLAPRDYLSTFMKVGTIGLLAIGALIAQPVVVAPAVSRFAGAGDGPVFAGSLFPFLFITIACGALSGFHALISSGTTPKMLEKEGQMRLIGYGGMLTESFVAVIALLTASILDQHLYFVLNAPAARTGGTAATAAQYVNGLRLGGAPATAEQIGQAAASVGERSIVSRTGGAPTLAFGMSEIMDRAFADVGLKSFWYHFAIMFEALFILTTVDAGTRAARFMVADALSNLGGPLRKLENPSWRPGAWMCSFVVVAAWGSTLLLGVTDPLGGINTLFPLFGIANQLLAGISLTVITVVVIKKGHLKWAWIPGVPLLWDLVVTLTASWQKIFSADPAVGYWAEHARYRAAQEAGKTAFGSATNADQLNDVIRNTLVQGSLSIVFAAVVLIVFAAGIVMSYKAIRGRGSPLTEDSPVASTLFAPSGLVPSAVERRVQRQWSALRG</sequence>
<evidence type="ECO:0000256" key="7">
    <source>
        <dbReference type="ARBA" id="ARBA00023136"/>
    </source>
</evidence>
<evidence type="ECO:0000256" key="2">
    <source>
        <dbReference type="ARBA" id="ARBA00007755"/>
    </source>
</evidence>
<feature type="transmembrane region" description="Helical" evidence="8">
    <location>
        <begin position="34"/>
        <end position="54"/>
    </location>
</feature>
<dbReference type="InterPro" id="IPR051605">
    <property type="entry name" value="CstA"/>
</dbReference>
<feature type="transmembrane region" description="Helical" evidence="8">
    <location>
        <begin position="578"/>
        <end position="599"/>
    </location>
</feature>
<feature type="transmembrane region" description="Helical" evidence="8">
    <location>
        <begin position="545"/>
        <end position="566"/>
    </location>
</feature>
<dbReference type="GO" id="GO:0009267">
    <property type="term" value="P:cellular response to starvation"/>
    <property type="evidence" value="ECO:0007669"/>
    <property type="project" value="InterPro"/>
</dbReference>
<feature type="transmembrane region" description="Helical" evidence="8">
    <location>
        <begin position="281"/>
        <end position="302"/>
    </location>
</feature>
<keyword evidence="5 8" id="KW-0812">Transmembrane</keyword>
<dbReference type="OrthoDB" id="9761224at2"/>
<dbReference type="Proteomes" id="UP000269998">
    <property type="component" value="Chromosome"/>
</dbReference>
<protein>
    <submittedName>
        <fullName evidence="10">Carbon starvation protein A</fullName>
    </submittedName>
</protein>
<evidence type="ECO:0000313" key="10">
    <source>
        <dbReference type="EMBL" id="VDM87876.1"/>
    </source>
</evidence>
<proteinExistence type="inferred from homology"/>
<feature type="transmembrane region" description="Helical" evidence="8">
    <location>
        <begin position="314"/>
        <end position="336"/>
    </location>
</feature>
<comment type="similarity">
    <text evidence="2">Belongs to the peptide transporter carbon starvation (CstA) (TC 2.A.114) family.</text>
</comment>
<gene>
    <name evidence="10" type="primary">cstA</name>
    <name evidence="10" type="ORF">MB901379_01427</name>
</gene>
<keyword evidence="4" id="KW-1003">Cell membrane</keyword>
<comment type="subcellular location">
    <subcellularLocation>
        <location evidence="1">Cell membrane</location>
        <topology evidence="1">Multi-pass membrane protein</topology>
    </subcellularLocation>
</comment>
<feature type="transmembrane region" description="Helical" evidence="8">
    <location>
        <begin position="247"/>
        <end position="266"/>
    </location>
</feature>
<evidence type="ECO:0000313" key="11">
    <source>
        <dbReference type="Proteomes" id="UP000269998"/>
    </source>
</evidence>
<feature type="domain" description="CstA N-terminal" evidence="9">
    <location>
        <begin position="59"/>
        <end position="624"/>
    </location>
</feature>
<keyword evidence="3" id="KW-0813">Transport</keyword>
<feature type="transmembrane region" description="Helical" evidence="8">
    <location>
        <begin position="678"/>
        <end position="698"/>
    </location>
</feature>
<feature type="transmembrane region" description="Helical" evidence="8">
    <location>
        <begin position="495"/>
        <end position="512"/>
    </location>
</feature>
<dbReference type="AlphaFoldDB" id="A0A447GBN4"/>
<organism evidence="10 11">
    <name type="scientific">Mycobacterium basiliense</name>
    <dbReference type="NCBI Taxonomy" id="2094119"/>
    <lineage>
        <taxon>Bacteria</taxon>
        <taxon>Bacillati</taxon>
        <taxon>Actinomycetota</taxon>
        <taxon>Actinomycetes</taxon>
        <taxon>Mycobacteriales</taxon>
        <taxon>Mycobacteriaceae</taxon>
        <taxon>Mycobacterium</taxon>
    </lineage>
</organism>
<evidence type="ECO:0000256" key="1">
    <source>
        <dbReference type="ARBA" id="ARBA00004651"/>
    </source>
</evidence>
<dbReference type="EMBL" id="LR130759">
    <property type="protein sequence ID" value="VDM87876.1"/>
    <property type="molecule type" value="Genomic_DNA"/>
</dbReference>
<evidence type="ECO:0000259" key="9">
    <source>
        <dbReference type="Pfam" id="PF02554"/>
    </source>
</evidence>
<evidence type="ECO:0000256" key="8">
    <source>
        <dbReference type="SAM" id="Phobius"/>
    </source>
</evidence>
<dbReference type="Pfam" id="PF02554">
    <property type="entry name" value="CstA"/>
    <property type="match status" value="1"/>
</dbReference>
<evidence type="ECO:0000256" key="4">
    <source>
        <dbReference type="ARBA" id="ARBA00022475"/>
    </source>
</evidence>
<feature type="transmembrane region" description="Helical" evidence="8">
    <location>
        <begin position="60"/>
        <end position="79"/>
    </location>
</feature>
<feature type="transmembrane region" description="Helical" evidence="8">
    <location>
        <begin position="119"/>
        <end position="139"/>
    </location>
</feature>
<feature type="transmembrane region" description="Helical" evidence="8">
    <location>
        <begin position="389"/>
        <end position="412"/>
    </location>
</feature>
<feature type="transmembrane region" description="Helical" evidence="8">
    <location>
        <begin position="185"/>
        <end position="209"/>
    </location>
</feature>
<feature type="transmembrane region" description="Helical" evidence="8">
    <location>
        <begin position="348"/>
        <end position="368"/>
    </location>
</feature>
<evidence type="ECO:0000256" key="6">
    <source>
        <dbReference type="ARBA" id="ARBA00022989"/>
    </source>
</evidence>
<evidence type="ECO:0000256" key="5">
    <source>
        <dbReference type="ARBA" id="ARBA00022692"/>
    </source>
</evidence>
<accession>A0A447GBN4</accession>
<dbReference type="GO" id="GO:0005886">
    <property type="term" value="C:plasma membrane"/>
    <property type="evidence" value="ECO:0007669"/>
    <property type="project" value="UniProtKB-SubCell"/>
</dbReference>
<dbReference type="PANTHER" id="PTHR30252:SF3">
    <property type="entry name" value="PYRUVATE_PROTON SYMPORTER BTST"/>
    <property type="match status" value="1"/>
</dbReference>
<reference evidence="11" key="1">
    <citation type="submission" date="2018-02" db="EMBL/GenBank/DDBJ databases">
        <authorList>
            <person name="Seth-Smith MB H."/>
            <person name="Seth-Smith H."/>
        </authorList>
    </citation>
    <scope>NUCLEOTIDE SEQUENCE [LARGE SCALE GENOMIC DNA]</scope>
</reference>
<dbReference type="RefSeq" id="WP_158015932.1">
    <property type="nucleotide sequence ID" value="NZ_CBCSKE010000016.1"/>
</dbReference>
<keyword evidence="6 8" id="KW-1133">Transmembrane helix</keyword>
<dbReference type="KEGG" id="mbai:MB901379_01427"/>
<feature type="transmembrane region" description="Helical" evidence="8">
    <location>
        <begin position="215"/>
        <end position="235"/>
    </location>
</feature>